<dbReference type="EMBL" id="NOWI01000010">
    <property type="protein sequence ID" value="RFT42355.1"/>
    <property type="molecule type" value="Genomic_DNA"/>
</dbReference>
<proteinExistence type="inferred from homology"/>
<gene>
    <name evidence="9" type="ORF">CHT91_10880</name>
</gene>
<feature type="transmembrane region" description="Helical" evidence="8">
    <location>
        <begin position="425"/>
        <end position="446"/>
    </location>
</feature>
<dbReference type="Pfam" id="PF26314">
    <property type="entry name" value="MptA_B_family"/>
    <property type="match status" value="1"/>
</dbReference>
<dbReference type="NCBIfam" id="NF038066">
    <property type="entry name" value="MptB"/>
    <property type="match status" value="1"/>
</dbReference>
<feature type="transmembrane region" description="Helical" evidence="8">
    <location>
        <begin position="27"/>
        <end position="47"/>
    </location>
</feature>
<feature type="transmembrane region" description="Helical" evidence="8">
    <location>
        <begin position="290"/>
        <end position="312"/>
    </location>
</feature>
<feature type="transmembrane region" description="Helical" evidence="8">
    <location>
        <begin position="67"/>
        <end position="87"/>
    </location>
</feature>
<evidence type="ECO:0000313" key="9">
    <source>
        <dbReference type="EMBL" id="RFT42355.1"/>
    </source>
</evidence>
<dbReference type="RefSeq" id="WP_117189714.1">
    <property type="nucleotide sequence ID" value="NZ_NOWI01000010.1"/>
</dbReference>
<feature type="transmembrane region" description="Helical" evidence="8">
    <location>
        <begin position="363"/>
        <end position="387"/>
    </location>
</feature>
<feature type="transmembrane region" description="Helical" evidence="8">
    <location>
        <begin position="266"/>
        <end position="283"/>
    </location>
</feature>
<evidence type="ECO:0000256" key="7">
    <source>
        <dbReference type="ARBA" id="ARBA00043987"/>
    </source>
</evidence>
<feature type="transmembrane region" description="Helical" evidence="8">
    <location>
        <begin position="482"/>
        <end position="503"/>
    </location>
</feature>
<feature type="transmembrane region" description="Helical" evidence="8">
    <location>
        <begin position="208"/>
        <end position="230"/>
    </location>
</feature>
<feature type="transmembrane region" description="Helical" evidence="8">
    <location>
        <begin position="242"/>
        <end position="260"/>
    </location>
</feature>
<evidence type="ECO:0000256" key="6">
    <source>
        <dbReference type="ARBA" id="ARBA00023136"/>
    </source>
</evidence>
<comment type="similarity">
    <text evidence="7">Belongs to the MptA/B family.</text>
</comment>
<evidence type="ECO:0000256" key="5">
    <source>
        <dbReference type="ARBA" id="ARBA00022989"/>
    </source>
</evidence>
<comment type="subcellular location">
    <subcellularLocation>
        <location evidence="1">Membrane</location>
        <topology evidence="1">Multi-pass membrane protein</topology>
    </subcellularLocation>
</comment>
<dbReference type="GO" id="GO:0016020">
    <property type="term" value="C:membrane"/>
    <property type="evidence" value="ECO:0007669"/>
    <property type="project" value="UniProtKB-SubCell"/>
</dbReference>
<sequence length="529" mass="57947">MKQPVGWRRRIQLKWVAYLRAWRSRSVLEGLVGTILITAGSLTPAYLPLNSPWWSRLDEAGLRGSTWRIVGTLLVLVGVGLLVDSWLRLRPGREPRDLGAEPLPKHVRRYFKHRPGIRAGLRPWAVLGVWGLPFLLAPPIFSHDAYSYAAQGWLLENDISPYEGYPGLLPGAFADQVAQEWRYTKTPYGPLALAVQHLIVHLTGDNPYWSAVFMRIPAVLGVIAIGLLMSRVARRVGRDPHFAAWFSTLNPILVVDFIGGAHNDSLMMGLVVIGLWLACMTSWSWLVGAVLVGAAAAVKQPALMVAVALPFIRHPMESWHPRHLFPALGRAVWSLAVSVAVFAGISWASGLGFGWYHAVDVPGMVLTVSPFTLVGMGVRMILGLFGAHQAAAAVIPIAQAIGVLVGAALLVVMAIRLLPRKPLSFLALGFLAVALCAPALHSWYVLWGALLLPLIDKAARYVRPAVWTTVILLSFDAVNLSWRNSAVALGVALVLVLAARLVWHERSLGQGWTHKDVHVPHRHTAHEQS</sequence>
<dbReference type="GO" id="GO:0016757">
    <property type="term" value="F:glycosyltransferase activity"/>
    <property type="evidence" value="ECO:0007669"/>
    <property type="project" value="UniProtKB-KW"/>
</dbReference>
<dbReference type="Proteomes" id="UP000259211">
    <property type="component" value="Unassembled WGS sequence"/>
</dbReference>
<keyword evidence="3" id="KW-0808">Transferase</keyword>
<evidence type="ECO:0000256" key="8">
    <source>
        <dbReference type="SAM" id="Phobius"/>
    </source>
</evidence>
<organism evidence="9 10">
    <name type="scientific">Cutibacterium avidum</name>
    <dbReference type="NCBI Taxonomy" id="33010"/>
    <lineage>
        <taxon>Bacteria</taxon>
        <taxon>Bacillati</taxon>
        <taxon>Actinomycetota</taxon>
        <taxon>Actinomycetes</taxon>
        <taxon>Propionibacteriales</taxon>
        <taxon>Propionibacteriaceae</taxon>
        <taxon>Cutibacterium</taxon>
    </lineage>
</organism>
<keyword evidence="5 8" id="KW-1133">Transmembrane helix</keyword>
<evidence type="ECO:0000256" key="2">
    <source>
        <dbReference type="ARBA" id="ARBA00022676"/>
    </source>
</evidence>
<feature type="transmembrane region" description="Helical" evidence="8">
    <location>
        <begin position="332"/>
        <end position="356"/>
    </location>
</feature>
<reference evidence="9 10" key="1">
    <citation type="submission" date="2017-07" db="EMBL/GenBank/DDBJ databases">
        <authorList>
            <person name="Sun Z.S."/>
            <person name="Albrecht U."/>
            <person name="Echele G."/>
            <person name="Lee C.C."/>
        </authorList>
    </citation>
    <scope>NUCLEOTIDE SEQUENCE [LARGE SCALE GENOMIC DNA]</scope>
    <source>
        <strain evidence="9 10">P16-029</strain>
    </source>
</reference>
<keyword evidence="2" id="KW-0328">Glycosyltransferase</keyword>
<name>A0A3E2DAC4_9ACTN</name>
<protein>
    <submittedName>
        <fullName evidence="9">DUF2029 domain-containing protein</fullName>
    </submittedName>
</protein>
<comment type="caution">
    <text evidence="9">The sequence shown here is derived from an EMBL/GenBank/DDBJ whole genome shotgun (WGS) entry which is preliminary data.</text>
</comment>
<feature type="transmembrane region" description="Helical" evidence="8">
    <location>
        <begin position="121"/>
        <end position="141"/>
    </location>
</feature>
<keyword evidence="6 8" id="KW-0472">Membrane</keyword>
<dbReference type="AlphaFoldDB" id="A0A3E2DAC4"/>
<dbReference type="InterPro" id="IPR049829">
    <property type="entry name" value="MptA/B-like"/>
</dbReference>
<accession>A0A3E2DAC4</accession>
<evidence type="ECO:0000256" key="3">
    <source>
        <dbReference type="ARBA" id="ARBA00022679"/>
    </source>
</evidence>
<evidence type="ECO:0000256" key="1">
    <source>
        <dbReference type="ARBA" id="ARBA00004141"/>
    </source>
</evidence>
<feature type="transmembrane region" description="Helical" evidence="8">
    <location>
        <begin position="393"/>
        <end position="418"/>
    </location>
</feature>
<evidence type="ECO:0000313" key="10">
    <source>
        <dbReference type="Proteomes" id="UP000259211"/>
    </source>
</evidence>
<keyword evidence="4 8" id="KW-0812">Transmembrane</keyword>
<evidence type="ECO:0000256" key="4">
    <source>
        <dbReference type="ARBA" id="ARBA00022692"/>
    </source>
</evidence>